<dbReference type="SUPFAM" id="SSF56601">
    <property type="entry name" value="beta-lactamase/transpeptidase-like"/>
    <property type="match status" value="1"/>
</dbReference>
<dbReference type="OrthoDB" id="9799367at2"/>
<proteinExistence type="predicted"/>
<dbReference type="PANTHER" id="PTHR46825">
    <property type="entry name" value="D-ALANYL-D-ALANINE-CARBOXYPEPTIDASE/ENDOPEPTIDASE AMPH"/>
    <property type="match status" value="1"/>
</dbReference>
<dbReference type="Gene3D" id="3.40.710.10">
    <property type="entry name" value="DD-peptidase/beta-lactamase superfamily"/>
    <property type="match status" value="1"/>
</dbReference>
<dbReference type="EMBL" id="SRLE01000006">
    <property type="protein sequence ID" value="TGD74259.1"/>
    <property type="molecule type" value="Genomic_DNA"/>
</dbReference>
<dbReference type="Pfam" id="PF00144">
    <property type="entry name" value="Beta-lactamase"/>
    <property type="match status" value="1"/>
</dbReference>
<evidence type="ECO:0000313" key="2">
    <source>
        <dbReference type="EMBL" id="TGD74259.1"/>
    </source>
</evidence>
<name>A0A4Z0M420_9GAMM</name>
<reference evidence="2 3" key="1">
    <citation type="submission" date="2019-04" db="EMBL/GenBank/DDBJ databases">
        <title>Taxonomy of novel Haliea sp. from mangrove soil of West Coast of India.</title>
        <authorList>
            <person name="Verma A."/>
            <person name="Kumar P."/>
            <person name="Krishnamurthi S."/>
        </authorList>
    </citation>
    <scope>NUCLEOTIDE SEQUENCE [LARGE SCALE GENOMIC DNA]</scope>
    <source>
        <strain evidence="2 3">SAOS-164</strain>
    </source>
</reference>
<dbReference type="Proteomes" id="UP000298050">
    <property type="component" value="Unassembled WGS sequence"/>
</dbReference>
<dbReference type="PANTHER" id="PTHR46825:SF9">
    <property type="entry name" value="BETA-LACTAMASE-RELATED DOMAIN-CONTAINING PROTEIN"/>
    <property type="match status" value="1"/>
</dbReference>
<feature type="domain" description="Beta-lactamase-related" evidence="1">
    <location>
        <begin position="79"/>
        <end position="412"/>
    </location>
</feature>
<organism evidence="2 3">
    <name type="scientific">Mangrovimicrobium sediminis</name>
    <dbReference type="NCBI Taxonomy" id="2562682"/>
    <lineage>
        <taxon>Bacteria</taxon>
        <taxon>Pseudomonadati</taxon>
        <taxon>Pseudomonadota</taxon>
        <taxon>Gammaproteobacteria</taxon>
        <taxon>Cellvibrionales</taxon>
        <taxon>Halieaceae</taxon>
        <taxon>Mangrovimicrobium</taxon>
    </lineage>
</organism>
<protein>
    <submittedName>
        <fullName evidence="2">Class A beta-lactamase-related serine hydrolase</fullName>
    </submittedName>
</protein>
<keyword evidence="2" id="KW-0378">Hydrolase</keyword>
<comment type="caution">
    <text evidence="2">The sequence shown here is derived from an EMBL/GenBank/DDBJ whole genome shotgun (WGS) entry which is preliminary data.</text>
</comment>
<evidence type="ECO:0000313" key="3">
    <source>
        <dbReference type="Proteomes" id="UP000298050"/>
    </source>
</evidence>
<dbReference type="InterPro" id="IPR050491">
    <property type="entry name" value="AmpC-like"/>
</dbReference>
<sequence length="425" mass="47271">MPLDRTLPKNQRESSELSPGCTGLPYILPVDSRVIYARTRILEAILSINRILKSTFLALTVGLAQPALARDDISAQLDAIFEAIPPGAPGCNVGVVERGVLIHKRGYGLANLELDVPLSGDEVHRMASVSKQFTAMAVLLLVQDGKIDLDADIHRYLPELPDYGARVTVNAMLGHFSGMGDYDLIGSSYEGPRSRKAVDLSSAAGGEFRLGNEDYLTISEFYDVVKTVPLALTPERKFRYSNLAYFLLSMLVEEVSGESLRAFAERRIFKPLGMNSTFFADQPTEIVKHRAYGYKRNRDGVFVNDMTNLFWVGDGGLHTNLEDMLKWDRNFYQPQVGPKPAELIAMMNRPNSDHRTRKWRYANGQFVGESRGLLAYTHDGGWLGTSTFYRRYPAVETSLIVLCNDAGADGRLIARALDVVMQDAH</sequence>
<evidence type="ECO:0000259" key="1">
    <source>
        <dbReference type="Pfam" id="PF00144"/>
    </source>
</evidence>
<dbReference type="GO" id="GO:0016787">
    <property type="term" value="F:hydrolase activity"/>
    <property type="evidence" value="ECO:0007669"/>
    <property type="project" value="UniProtKB-KW"/>
</dbReference>
<dbReference type="InterPro" id="IPR012338">
    <property type="entry name" value="Beta-lactam/transpept-like"/>
</dbReference>
<gene>
    <name evidence="2" type="ORF">E4634_09050</name>
</gene>
<dbReference type="InterPro" id="IPR001466">
    <property type="entry name" value="Beta-lactam-related"/>
</dbReference>
<keyword evidence="3" id="KW-1185">Reference proteome</keyword>
<accession>A0A4Z0M420</accession>
<dbReference type="AlphaFoldDB" id="A0A4Z0M420"/>